<name>A0A6J5SDT8_9CAUD</name>
<proteinExistence type="predicted"/>
<protein>
    <recommendedName>
        <fullName evidence="3">DUF3789 domain-containing protein</fullName>
    </recommendedName>
</protein>
<accession>A0A6J5SDT8</accession>
<keyword evidence="1" id="KW-1133">Transmembrane helix</keyword>
<evidence type="ECO:0008006" key="3">
    <source>
        <dbReference type="Google" id="ProtNLM"/>
    </source>
</evidence>
<keyword evidence="1" id="KW-0812">Transmembrane</keyword>
<evidence type="ECO:0000256" key="1">
    <source>
        <dbReference type="SAM" id="Phobius"/>
    </source>
</evidence>
<reference evidence="2" key="1">
    <citation type="submission" date="2020-05" db="EMBL/GenBank/DDBJ databases">
        <authorList>
            <person name="Chiriac C."/>
            <person name="Salcher M."/>
            <person name="Ghai R."/>
            <person name="Kavagutti S V."/>
        </authorList>
    </citation>
    <scope>NUCLEOTIDE SEQUENCE</scope>
</reference>
<dbReference type="EMBL" id="LR797377">
    <property type="protein sequence ID" value="CAB4211752.1"/>
    <property type="molecule type" value="Genomic_DNA"/>
</dbReference>
<feature type="transmembrane region" description="Helical" evidence="1">
    <location>
        <begin position="6"/>
        <end position="28"/>
    </location>
</feature>
<keyword evidence="1" id="KW-0472">Membrane</keyword>
<evidence type="ECO:0000313" key="2">
    <source>
        <dbReference type="EMBL" id="CAB4211752.1"/>
    </source>
</evidence>
<organism evidence="2">
    <name type="scientific">uncultured Caudovirales phage</name>
    <dbReference type="NCBI Taxonomy" id="2100421"/>
    <lineage>
        <taxon>Viruses</taxon>
        <taxon>Duplodnaviria</taxon>
        <taxon>Heunggongvirae</taxon>
        <taxon>Uroviricota</taxon>
        <taxon>Caudoviricetes</taxon>
        <taxon>Peduoviridae</taxon>
        <taxon>Maltschvirus</taxon>
        <taxon>Maltschvirus maltsch</taxon>
    </lineage>
</organism>
<gene>
    <name evidence="2" type="ORF">UFOVP1419_17</name>
</gene>
<sequence length="60" mass="6414">MAPVWVAFWIGCFIGGMCGVVMMALCVAARSGDDLLMQCHCDHVEPGRVCRECLAPGVEA</sequence>